<reference evidence="1" key="1">
    <citation type="journal article" date="2020" name="Nature">
        <title>Giant virus diversity and host interactions through global metagenomics.</title>
        <authorList>
            <person name="Schulz F."/>
            <person name="Roux S."/>
            <person name="Paez-Espino D."/>
            <person name="Jungbluth S."/>
            <person name="Walsh D.A."/>
            <person name="Denef V.J."/>
            <person name="McMahon K.D."/>
            <person name="Konstantinidis K.T."/>
            <person name="Eloe-Fadrosh E.A."/>
            <person name="Kyrpides N.C."/>
            <person name="Woyke T."/>
        </authorList>
    </citation>
    <scope>NUCLEOTIDE SEQUENCE</scope>
    <source>
        <strain evidence="1">GVMAG-M-3300010160-4</strain>
    </source>
</reference>
<proteinExistence type="predicted"/>
<evidence type="ECO:0000313" key="1">
    <source>
        <dbReference type="EMBL" id="QHS89852.1"/>
    </source>
</evidence>
<protein>
    <submittedName>
        <fullName evidence="1">Uncharacterized protein</fullName>
    </submittedName>
</protein>
<organism evidence="1">
    <name type="scientific">viral metagenome</name>
    <dbReference type="NCBI Taxonomy" id="1070528"/>
    <lineage>
        <taxon>unclassified sequences</taxon>
        <taxon>metagenomes</taxon>
        <taxon>organismal metagenomes</taxon>
    </lineage>
</organism>
<name>A0A6C0BCX0_9ZZZZ</name>
<dbReference type="AlphaFoldDB" id="A0A6C0BCX0"/>
<sequence>MSYFIRVNGKIAELFVVDNLNNVKKSVEMFSLFDDSKINLKKTHQDIIKLDRDFQIRFYISNHECIFDSYMFACLLGNYDLILQLSNYRGETNLRANETYPYGVSTITPFGATCQNLFLNGPNKQEILDYFLEYSDYDLDKADIFGKKYVCDEVSAYIRDVNNN</sequence>
<dbReference type="EMBL" id="MN739120">
    <property type="protein sequence ID" value="QHS89852.1"/>
    <property type="molecule type" value="Genomic_DNA"/>
</dbReference>
<accession>A0A6C0BCX0</accession>